<protein>
    <submittedName>
        <fullName evidence="2">Uncharacterized protein</fullName>
    </submittedName>
</protein>
<gene>
    <name evidence="2" type="ORF">QCA50_005111</name>
</gene>
<sequence>MASRSSSEAGPSNPESGVGTLLANKLPSIRILRPPPSKGSPRVDERCFTYCSQSVGGRINGAEPWCRTICLRKVFEHEMKRHYMSYDPSDTDGVKVVDMKYPLPPEGQKSLRFFPWVSIADHPPHSNTDGTVNNQVQDSGSSNRPTRYWEEGWYMWMSKSRWGAQEKLDLMLQDLEAQTEWYEYKSRAQAAWNKRQEQAPPPPHSGRSPSSGSSPSLPSPPPPGSQSGISRQDSRNQPNATELAQQHVDAEMILPPPDHVADSLLIHLPPPFEPPFEKALGPAQRVLSKTWKSIEDGHQARLIGRIAEKSITQEPFILAQNVCKKVWELWTQSSGGNEEEK</sequence>
<feature type="region of interest" description="Disordered" evidence="1">
    <location>
        <begin position="124"/>
        <end position="144"/>
    </location>
</feature>
<reference evidence="2 3" key="1">
    <citation type="submission" date="2022-09" db="EMBL/GenBank/DDBJ databases">
        <authorList>
            <person name="Palmer J.M."/>
        </authorList>
    </citation>
    <scope>NUCLEOTIDE SEQUENCE [LARGE SCALE GENOMIC DNA]</scope>
    <source>
        <strain evidence="2 3">DSM 7382</strain>
    </source>
</reference>
<evidence type="ECO:0000313" key="2">
    <source>
        <dbReference type="EMBL" id="KAK7691711.1"/>
    </source>
</evidence>
<dbReference type="EMBL" id="JASBNA010000005">
    <property type="protein sequence ID" value="KAK7691711.1"/>
    <property type="molecule type" value="Genomic_DNA"/>
</dbReference>
<dbReference type="AlphaFoldDB" id="A0AAW0GQA1"/>
<feature type="compositionally biased region" description="Polar residues" evidence="1">
    <location>
        <begin position="125"/>
        <end position="144"/>
    </location>
</feature>
<feature type="compositionally biased region" description="Polar residues" evidence="1">
    <location>
        <begin position="1"/>
        <end position="15"/>
    </location>
</feature>
<proteinExistence type="predicted"/>
<keyword evidence="3" id="KW-1185">Reference proteome</keyword>
<feature type="region of interest" description="Disordered" evidence="1">
    <location>
        <begin position="1"/>
        <end position="20"/>
    </location>
</feature>
<evidence type="ECO:0000256" key="1">
    <source>
        <dbReference type="SAM" id="MobiDB-lite"/>
    </source>
</evidence>
<feature type="compositionally biased region" description="Low complexity" evidence="1">
    <location>
        <begin position="205"/>
        <end position="216"/>
    </location>
</feature>
<organism evidence="2 3">
    <name type="scientific">Cerrena zonata</name>
    <dbReference type="NCBI Taxonomy" id="2478898"/>
    <lineage>
        <taxon>Eukaryota</taxon>
        <taxon>Fungi</taxon>
        <taxon>Dikarya</taxon>
        <taxon>Basidiomycota</taxon>
        <taxon>Agaricomycotina</taxon>
        <taxon>Agaricomycetes</taxon>
        <taxon>Polyporales</taxon>
        <taxon>Cerrenaceae</taxon>
        <taxon>Cerrena</taxon>
    </lineage>
</organism>
<accession>A0AAW0GQA1</accession>
<evidence type="ECO:0000313" key="3">
    <source>
        <dbReference type="Proteomes" id="UP001385951"/>
    </source>
</evidence>
<comment type="caution">
    <text evidence="2">The sequence shown here is derived from an EMBL/GenBank/DDBJ whole genome shotgun (WGS) entry which is preliminary data.</text>
</comment>
<feature type="region of interest" description="Disordered" evidence="1">
    <location>
        <begin position="192"/>
        <end position="241"/>
    </location>
</feature>
<dbReference type="Proteomes" id="UP001385951">
    <property type="component" value="Unassembled WGS sequence"/>
</dbReference>
<name>A0AAW0GQA1_9APHY</name>